<dbReference type="InterPro" id="IPR017972">
    <property type="entry name" value="Cyt_P450_CS"/>
</dbReference>
<organism evidence="10 11">
    <name type="scientific">Amycolatopsis rubida</name>
    <dbReference type="NCBI Taxonomy" id="112413"/>
    <lineage>
        <taxon>Bacteria</taxon>
        <taxon>Bacillati</taxon>
        <taxon>Actinomycetota</taxon>
        <taxon>Actinomycetes</taxon>
        <taxon>Pseudonocardiales</taxon>
        <taxon>Pseudonocardiaceae</taxon>
        <taxon>Amycolatopsis</taxon>
    </lineage>
</organism>
<dbReference type="InterPro" id="IPR002401">
    <property type="entry name" value="Cyt_P450_E_grp-I"/>
</dbReference>
<keyword evidence="3 8" id="KW-0349">Heme</keyword>
<protein>
    <submittedName>
        <fullName evidence="10">Cytochrome P450</fullName>
    </submittedName>
</protein>
<gene>
    <name evidence="10" type="ORF">SAMN05421854_116128</name>
</gene>
<dbReference type="PRINTS" id="PR00385">
    <property type="entry name" value="P450"/>
</dbReference>
<evidence type="ECO:0000256" key="2">
    <source>
        <dbReference type="ARBA" id="ARBA00010617"/>
    </source>
</evidence>
<dbReference type="Proteomes" id="UP000199137">
    <property type="component" value="Unassembled WGS sequence"/>
</dbReference>
<dbReference type="GO" id="GO:0016125">
    <property type="term" value="P:sterol metabolic process"/>
    <property type="evidence" value="ECO:0007669"/>
    <property type="project" value="TreeGrafter"/>
</dbReference>
<evidence type="ECO:0000256" key="9">
    <source>
        <dbReference type="RuleBase" id="RU000461"/>
    </source>
</evidence>
<feature type="binding site" description="axial binding residue" evidence="8">
    <location>
        <position position="396"/>
    </location>
    <ligand>
        <name>heme</name>
        <dbReference type="ChEBI" id="CHEBI:30413"/>
    </ligand>
    <ligandPart>
        <name>Fe</name>
        <dbReference type="ChEBI" id="CHEBI:18248"/>
    </ligandPart>
</feature>
<dbReference type="EMBL" id="FOWC01000016">
    <property type="protein sequence ID" value="SFQ60340.1"/>
    <property type="molecule type" value="Genomic_DNA"/>
</dbReference>
<evidence type="ECO:0000256" key="4">
    <source>
        <dbReference type="ARBA" id="ARBA00022723"/>
    </source>
</evidence>
<evidence type="ECO:0000256" key="8">
    <source>
        <dbReference type="PIRSR" id="PIRSR602401-1"/>
    </source>
</evidence>
<dbReference type="GO" id="GO:0005506">
    <property type="term" value="F:iron ion binding"/>
    <property type="evidence" value="ECO:0007669"/>
    <property type="project" value="InterPro"/>
</dbReference>
<sequence length="449" mass="50090">MDTAAGREYERSMALRTPVRAHSALPPGPRLPLAVQTVLFGAFRNSLLPLLRRRYGDVVRLKLYPERSVVLVGDLGLVREIFAGPVETFHAGEGNMVLKPMLGEHSVLLTDEEQHRRARKLLMPAFNGAAMRGYRDMVTELTVAELERWPRGRAFRVHDRMRALTLEVILRVVFGVADGPRLAELRVALERVIDISALDLFGWHSPALQKFGPWRRNRERQQRVDQLLYAEIAERRAAPDLAERTDVLSRLLTVPGDDQLSDLELRDQLITLLLAGHETTATALAWALHELARDPVTAAAAARAADECDEKYLEAVAKEAMRLRPIISEVSRKLTKDVQVGPYTVPAGYMVLPSISMIHADAEHHPSPEVFDPARFLGSGPPAGSWFPFGGGARRCLGAGFSLLEATIVLRELFARYRVSAPSPRPERVKTRHITLVPGDGARIMVHRR</sequence>
<proteinExistence type="inferred from homology"/>
<comment type="cofactor">
    <cofactor evidence="1 8">
        <name>heme</name>
        <dbReference type="ChEBI" id="CHEBI:30413"/>
    </cofactor>
</comment>
<dbReference type="PRINTS" id="PR00463">
    <property type="entry name" value="EP450I"/>
</dbReference>
<dbReference type="GO" id="GO:0020037">
    <property type="term" value="F:heme binding"/>
    <property type="evidence" value="ECO:0007669"/>
    <property type="project" value="InterPro"/>
</dbReference>
<keyword evidence="4 8" id="KW-0479">Metal-binding</keyword>
<dbReference type="SUPFAM" id="SSF48264">
    <property type="entry name" value="Cytochrome P450"/>
    <property type="match status" value="1"/>
</dbReference>
<dbReference type="Pfam" id="PF00067">
    <property type="entry name" value="p450"/>
    <property type="match status" value="1"/>
</dbReference>
<name>A0A1I5ZVB4_9PSEU</name>
<dbReference type="PANTHER" id="PTHR24286:SF24">
    <property type="entry name" value="LANOSTEROL 14-ALPHA DEMETHYLASE"/>
    <property type="match status" value="1"/>
</dbReference>
<dbReference type="GO" id="GO:0016705">
    <property type="term" value="F:oxidoreductase activity, acting on paired donors, with incorporation or reduction of molecular oxygen"/>
    <property type="evidence" value="ECO:0007669"/>
    <property type="project" value="InterPro"/>
</dbReference>
<keyword evidence="6 8" id="KW-0408">Iron</keyword>
<dbReference type="PANTHER" id="PTHR24286">
    <property type="entry name" value="CYTOCHROME P450 26"/>
    <property type="match status" value="1"/>
</dbReference>
<accession>A0A1I5ZVB4</accession>
<evidence type="ECO:0000256" key="7">
    <source>
        <dbReference type="ARBA" id="ARBA00023033"/>
    </source>
</evidence>
<keyword evidence="5 9" id="KW-0560">Oxidoreductase</keyword>
<evidence type="ECO:0000313" key="11">
    <source>
        <dbReference type="Proteomes" id="UP000199137"/>
    </source>
</evidence>
<keyword evidence="7 9" id="KW-0503">Monooxygenase</keyword>
<dbReference type="GO" id="GO:0004497">
    <property type="term" value="F:monooxygenase activity"/>
    <property type="evidence" value="ECO:0007669"/>
    <property type="project" value="UniProtKB-KW"/>
</dbReference>
<comment type="similarity">
    <text evidence="2 9">Belongs to the cytochrome P450 family.</text>
</comment>
<dbReference type="InterPro" id="IPR036396">
    <property type="entry name" value="Cyt_P450_sf"/>
</dbReference>
<dbReference type="AlphaFoldDB" id="A0A1I5ZVB4"/>
<reference evidence="10 11" key="1">
    <citation type="submission" date="2016-10" db="EMBL/GenBank/DDBJ databases">
        <authorList>
            <person name="de Groot N.N."/>
        </authorList>
    </citation>
    <scope>NUCLEOTIDE SEQUENCE [LARGE SCALE GENOMIC DNA]</scope>
    <source>
        <strain evidence="10 11">DSM 44637</strain>
    </source>
</reference>
<dbReference type="Gene3D" id="1.10.630.10">
    <property type="entry name" value="Cytochrome P450"/>
    <property type="match status" value="1"/>
</dbReference>
<dbReference type="InterPro" id="IPR001128">
    <property type="entry name" value="Cyt_P450"/>
</dbReference>
<evidence type="ECO:0000313" key="10">
    <source>
        <dbReference type="EMBL" id="SFQ60340.1"/>
    </source>
</evidence>
<dbReference type="STRING" id="112413.SAMN05421854_116128"/>
<dbReference type="CDD" id="cd11053">
    <property type="entry name" value="CYP110-like"/>
    <property type="match status" value="1"/>
</dbReference>
<evidence type="ECO:0000256" key="6">
    <source>
        <dbReference type="ARBA" id="ARBA00023004"/>
    </source>
</evidence>
<dbReference type="PROSITE" id="PS00086">
    <property type="entry name" value="CYTOCHROME_P450"/>
    <property type="match status" value="1"/>
</dbReference>
<evidence type="ECO:0000256" key="5">
    <source>
        <dbReference type="ARBA" id="ARBA00023002"/>
    </source>
</evidence>
<evidence type="ECO:0000256" key="1">
    <source>
        <dbReference type="ARBA" id="ARBA00001971"/>
    </source>
</evidence>
<evidence type="ECO:0000256" key="3">
    <source>
        <dbReference type="ARBA" id="ARBA00022617"/>
    </source>
</evidence>